<keyword evidence="2" id="KW-1185">Reference proteome</keyword>
<gene>
    <name evidence="1" type="ORF">MBHS_03083</name>
</gene>
<evidence type="ECO:0008006" key="3">
    <source>
        <dbReference type="Google" id="ProtNLM"/>
    </source>
</evidence>
<dbReference type="RefSeq" id="WP_103920886.1">
    <property type="nucleotide sequence ID" value="NZ_FMSV02000526.1"/>
</dbReference>
<dbReference type="AlphaFoldDB" id="A0A1H6FD06"/>
<dbReference type="Proteomes" id="UP000236724">
    <property type="component" value="Unassembled WGS sequence"/>
</dbReference>
<evidence type="ECO:0000313" key="1">
    <source>
        <dbReference type="EMBL" id="SEH07209.1"/>
    </source>
</evidence>
<name>A0A1H6FD06_9GAMM</name>
<sequence>MTKEVKTFKQTMLVEGLKGRMNGALPNGQYVLMDVGAGKTFMVNPKEKMVIDMSTPPQMPKMPKQLKQAPADKPAAKSELIKVGAGPEIAGYPTTHYQVKADGKLCADQYVSEPALKVKHLKHFMESMGKMNAERKKAVGAMPFMKMNPCFIVAEEVAGDLLAKGIVLRTQSPDGNRDFEVLKIQTDVSVPANDFIIPTGFEIATPQQMMQRAMQRMNQQMQKNMPPAK</sequence>
<proteinExistence type="predicted"/>
<dbReference type="OrthoDB" id="5625541at2"/>
<reference evidence="1 2" key="1">
    <citation type="submission" date="2016-10" db="EMBL/GenBank/DDBJ databases">
        <authorList>
            <person name="de Groot N.N."/>
        </authorList>
    </citation>
    <scope>NUCLEOTIDE SEQUENCE [LARGE SCALE GENOMIC DNA]</scope>
    <source>
        <strain evidence="1">MBHS1</strain>
    </source>
</reference>
<organism evidence="1 2">
    <name type="scientific">Candidatus Venteria ishoeyi</name>
    <dbReference type="NCBI Taxonomy" id="1899563"/>
    <lineage>
        <taxon>Bacteria</taxon>
        <taxon>Pseudomonadati</taxon>
        <taxon>Pseudomonadota</taxon>
        <taxon>Gammaproteobacteria</taxon>
        <taxon>Thiotrichales</taxon>
        <taxon>Thiotrichaceae</taxon>
        <taxon>Venteria</taxon>
    </lineage>
</organism>
<accession>A0A1H6FD06</accession>
<dbReference type="EMBL" id="FMSV02000526">
    <property type="protein sequence ID" value="SEH07209.1"/>
    <property type="molecule type" value="Genomic_DNA"/>
</dbReference>
<evidence type="ECO:0000313" key="2">
    <source>
        <dbReference type="Proteomes" id="UP000236724"/>
    </source>
</evidence>
<protein>
    <recommendedName>
        <fullName evidence="3">DUF4412 domain-containing protein</fullName>
    </recommendedName>
</protein>